<evidence type="ECO:0000313" key="2">
    <source>
        <dbReference type="EMBL" id="KIG18210.1"/>
    </source>
</evidence>
<dbReference type="Proteomes" id="UP000031599">
    <property type="component" value="Unassembled WGS sequence"/>
</dbReference>
<sequence>MSALLWASLVGALPAGVWAGPPAPSGDSIGEAGSDEPGESAPMLLLAADESELGAASLRAVRVELNDVEVTLERIDLDPAWDLPTKIAAGEALVRARAAVGLVWLEPRPDGLTIHLVVGDGGVLLRPVLGFDDRLAAIEAAAVIIRHLTTDLIAGRPIGLTRASAGTERGDAREVKVDLDRADPVEPPDVAPPPPLTPTQQLRARGHVRLQAAYIGQAWARERAWDSGAELSLGWRSAPGAHVGAGVALIPRFERTVSHPTVSGVMTYRVARYPISLIAGYQHAWARSGVALDAQLRVVAELHQRRATDPIGDISLLFGGSKLRAIPAIEPRVQLDYVPLAQLSLFVALGLRVGLVDTRYSVSYADELGQPLGETVVLQPNLVSPVVAVGLAVYL</sequence>
<dbReference type="AlphaFoldDB" id="A0A0C2D9F3"/>
<accession>A0A0C2D9F3</accession>
<dbReference type="EMBL" id="JMCC02000014">
    <property type="protein sequence ID" value="KIG18210.1"/>
    <property type="molecule type" value="Genomic_DNA"/>
</dbReference>
<protein>
    <submittedName>
        <fullName evidence="2">Uncharacterized protein</fullName>
    </submittedName>
</protein>
<evidence type="ECO:0000313" key="3">
    <source>
        <dbReference type="Proteomes" id="UP000031599"/>
    </source>
</evidence>
<comment type="caution">
    <text evidence="2">The sequence shown here is derived from an EMBL/GenBank/DDBJ whole genome shotgun (WGS) entry which is preliminary data.</text>
</comment>
<gene>
    <name evidence="2" type="ORF">DB30_01714</name>
</gene>
<dbReference type="RefSeq" id="WP_052547284.1">
    <property type="nucleotide sequence ID" value="NZ_JMCC02000014.1"/>
</dbReference>
<feature type="chain" id="PRO_5002147300" evidence="1">
    <location>
        <begin position="20"/>
        <end position="395"/>
    </location>
</feature>
<name>A0A0C2D9F3_9BACT</name>
<evidence type="ECO:0000256" key="1">
    <source>
        <dbReference type="SAM" id="SignalP"/>
    </source>
</evidence>
<reference evidence="2 3" key="1">
    <citation type="submission" date="2014-12" db="EMBL/GenBank/DDBJ databases">
        <title>Genome assembly of Enhygromyxa salina DSM 15201.</title>
        <authorList>
            <person name="Sharma G."/>
            <person name="Subramanian S."/>
        </authorList>
    </citation>
    <scope>NUCLEOTIDE SEQUENCE [LARGE SCALE GENOMIC DNA]</scope>
    <source>
        <strain evidence="2 3">DSM 15201</strain>
    </source>
</reference>
<proteinExistence type="predicted"/>
<organism evidence="2 3">
    <name type="scientific">Enhygromyxa salina</name>
    <dbReference type="NCBI Taxonomy" id="215803"/>
    <lineage>
        <taxon>Bacteria</taxon>
        <taxon>Pseudomonadati</taxon>
        <taxon>Myxococcota</taxon>
        <taxon>Polyangia</taxon>
        <taxon>Nannocystales</taxon>
        <taxon>Nannocystaceae</taxon>
        <taxon>Enhygromyxa</taxon>
    </lineage>
</organism>
<keyword evidence="1" id="KW-0732">Signal</keyword>
<feature type="signal peptide" evidence="1">
    <location>
        <begin position="1"/>
        <end position="19"/>
    </location>
</feature>